<evidence type="ECO:0000313" key="1">
    <source>
        <dbReference type="EMBL" id="VFK45948.1"/>
    </source>
</evidence>
<evidence type="ECO:0008006" key="2">
    <source>
        <dbReference type="Google" id="ProtNLM"/>
    </source>
</evidence>
<dbReference type="AlphaFoldDB" id="A0A450YWN1"/>
<reference evidence="1" key="1">
    <citation type="submission" date="2019-02" db="EMBL/GenBank/DDBJ databases">
        <authorList>
            <person name="Gruber-Vodicka R. H."/>
            <person name="Seah K. B. B."/>
        </authorList>
    </citation>
    <scope>NUCLEOTIDE SEQUENCE</scope>
    <source>
        <strain evidence="1">BECK_S1321</strain>
    </source>
</reference>
<dbReference type="EMBL" id="CAADFR010000266">
    <property type="protein sequence ID" value="VFK45948.1"/>
    <property type="molecule type" value="Genomic_DNA"/>
</dbReference>
<name>A0A450YWN1_9GAMM</name>
<sequence length="108" mass="12335">MPRTADIFGPCSILDQSIVTKFILIYQTNRPLGQTGLFQQLLRQALTKILLWMRYADVARFCRVSKNMMASSNATKNPSIVFQPRDEFFAIHDVISSFVSRSASLEFK</sequence>
<gene>
    <name evidence="1" type="ORF">BECKSD772F_GA0070984_12664</name>
</gene>
<proteinExistence type="predicted"/>
<protein>
    <recommendedName>
        <fullName evidence="2">F-box domain-containing protein</fullName>
    </recommendedName>
</protein>
<organism evidence="1">
    <name type="scientific">Candidatus Kentrum sp. SD</name>
    <dbReference type="NCBI Taxonomy" id="2126332"/>
    <lineage>
        <taxon>Bacteria</taxon>
        <taxon>Pseudomonadati</taxon>
        <taxon>Pseudomonadota</taxon>
        <taxon>Gammaproteobacteria</taxon>
        <taxon>Candidatus Kentrum</taxon>
    </lineage>
</organism>
<accession>A0A450YWN1</accession>